<proteinExistence type="predicted"/>
<feature type="repeat" description="TPR" evidence="3">
    <location>
        <begin position="575"/>
        <end position="608"/>
    </location>
</feature>
<dbReference type="InterPro" id="IPR050498">
    <property type="entry name" value="Ycf3"/>
</dbReference>
<evidence type="ECO:0000313" key="5">
    <source>
        <dbReference type="Proteomes" id="UP001193734"/>
    </source>
</evidence>
<feature type="repeat" description="TPR" evidence="3">
    <location>
        <begin position="159"/>
        <end position="192"/>
    </location>
</feature>
<dbReference type="Pfam" id="PF13181">
    <property type="entry name" value="TPR_8"/>
    <property type="match status" value="1"/>
</dbReference>
<evidence type="ECO:0000256" key="2">
    <source>
        <dbReference type="ARBA" id="ARBA00022803"/>
    </source>
</evidence>
<name>A0ABX2ARI4_9BACT</name>
<keyword evidence="1" id="KW-0677">Repeat</keyword>
<dbReference type="InterPro" id="IPR011990">
    <property type="entry name" value="TPR-like_helical_dom_sf"/>
</dbReference>
<dbReference type="RefSeq" id="WP_172173934.1">
    <property type="nucleotide sequence ID" value="NZ_CASGIA010000003.1"/>
</dbReference>
<feature type="repeat" description="TPR" evidence="3">
    <location>
        <begin position="91"/>
        <end position="124"/>
    </location>
</feature>
<dbReference type="InterPro" id="IPR019734">
    <property type="entry name" value="TPR_rpt"/>
</dbReference>
<dbReference type="Pfam" id="PF13414">
    <property type="entry name" value="TPR_11"/>
    <property type="match status" value="2"/>
</dbReference>
<evidence type="ECO:0000256" key="1">
    <source>
        <dbReference type="ARBA" id="ARBA00022737"/>
    </source>
</evidence>
<feature type="repeat" description="TPR" evidence="3">
    <location>
        <begin position="261"/>
        <end position="294"/>
    </location>
</feature>
<dbReference type="PROSITE" id="PS50005">
    <property type="entry name" value="TPR"/>
    <property type="match status" value="6"/>
</dbReference>
<dbReference type="SUPFAM" id="SSF48452">
    <property type="entry name" value="TPR-like"/>
    <property type="match status" value="4"/>
</dbReference>
<evidence type="ECO:0000256" key="3">
    <source>
        <dbReference type="PROSITE-ProRule" id="PRU00339"/>
    </source>
</evidence>
<dbReference type="Gene3D" id="1.25.40.10">
    <property type="entry name" value="Tetratricopeptide repeat domain"/>
    <property type="match status" value="5"/>
</dbReference>
<organism evidence="4 5">
    <name type="scientific">Xylanibacter rodentium</name>
    <dbReference type="NCBI Taxonomy" id="2736289"/>
    <lineage>
        <taxon>Bacteria</taxon>
        <taxon>Pseudomonadati</taxon>
        <taxon>Bacteroidota</taxon>
        <taxon>Bacteroidia</taxon>
        <taxon>Bacteroidales</taxon>
        <taxon>Prevotellaceae</taxon>
        <taxon>Xylanibacter</taxon>
    </lineage>
</organism>
<dbReference type="PANTHER" id="PTHR44858">
    <property type="entry name" value="TETRATRICOPEPTIDE REPEAT PROTEIN 6"/>
    <property type="match status" value="1"/>
</dbReference>
<comment type="caution">
    <text evidence="4">The sequence shown here is derived from an EMBL/GenBank/DDBJ whole genome shotgun (WGS) entry which is preliminary data.</text>
</comment>
<feature type="repeat" description="TPR" evidence="3">
    <location>
        <begin position="227"/>
        <end position="260"/>
    </location>
</feature>
<dbReference type="Proteomes" id="UP001193734">
    <property type="component" value="Unassembled WGS sequence"/>
</dbReference>
<feature type="repeat" description="TPR" evidence="3">
    <location>
        <begin position="295"/>
        <end position="328"/>
    </location>
</feature>
<dbReference type="GeneID" id="82156419"/>
<sequence>MYRKIVFIIAMYVPLVGMAQFNTDRLVTIGRSALYYEDYVLSIQYFNQAISAKPHLYEPWYFRGVAKYYLDDYVGAENDCTQAIERNPYVVGIYELRGLSRIRQNKFDEAADDYIRALKYSPDNQSLWHNRVLCRIQQKNFEQAHLDLDTMLARWSKYARGYSMRAEVYMLQKDTARAVEALDRSLELDPYDGSTWAAAAVISLSRSEWQEAEKRLDKAIHLVPNQAGNYINRALARVNRNNLRGAMSDYDTALDLDPNNFLGHYNRGLLRAQVGDDNRAITDFDFVLGLEPDNMMALFNRGLLLDKTGDLHGAIRDYSKVIDRYPNFWTGLHYRAGCYRRLGMTRQAETDEFRIYKARLYKSLYGKQPRLNKDQMRKRSDEDLDKYNQLVVADEHEVEHEYENDYRGRVQNRRVDMAFMPMYELSYEQHRTEVKPFMAFDSQVEAFNSKVRMSDRLYINCVPAKLDERRSAVYFSRIDSLSSVLAHDSGESRRSSLLRRAVAYSVIQNFESAIEDLSAVILADSTSSMAYWQRAVCRSKMETFEASQGIGTSEIASATVIADFSAAIRHNPRCAYLYYNRGNVYASCKDYVNAIEDYNRALVLDENLAEAYYNRGLVCLKSDRLSEGINDLSKAGELGLYTAYSVIKKYSKK</sequence>
<dbReference type="Pfam" id="PF13174">
    <property type="entry name" value="TPR_6"/>
    <property type="match status" value="1"/>
</dbReference>
<accession>A0ABX2ARI4</accession>
<keyword evidence="2 3" id="KW-0802">TPR repeat</keyword>
<dbReference type="SMART" id="SM00028">
    <property type="entry name" value="TPR"/>
    <property type="match status" value="11"/>
</dbReference>
<gene>
    <name evidence="4" type="ORF">HPS55_01445</name>
</gene>
<reference evidence="4 5" key="1">
    <citation type="submission" date="2020-05" db="EMBL/GenBank/DDBJ databases">
        <title>Distinct polysaccharide utilization as determinants for interspecies competition between intestinal Prevotella spp.</title>
        <authorList>
            <person name="Galvez E.J.C."/>
            <person name="Iljazovic A."/>
            <person name="Strowig T."/>
        </authorList>
    </citation>
    <scope>NUCLEOTIDE SEQUENCE [LARGE SCALE GENOMIC DNA]</scope>
    <source>
        <strain evidence="4 5">PROD</strain>
    </source>
</reference>
<dbReference type="Pfam" id="PF13432">
    <property type="entry name" value="TPR_16"/>
    <property type="match status" value="1"/>
</dbReference>
<evidence type="ECO:0000313" key="4">
    <source>
        <dbReference type="EMBL" id="NPE13005.1"/>
    </source>
</evidence>
<dbReference type="PANTHER" id="PTHR44858:SF1">
    <property type="entry name" value="UDP-N-ACETYLGLUCOSAMINE--PEPTIDE N-ACETYLGLUCOSAMINYLTRANSFERASE SPINDLY-RELATED"/>
    <property type="match status" value="1"/>
</dbReference>
<dbReference type="EMBL" id="JABKKE010000001">
    <property type="protein sequence ID" value="NPE13005.1"/>
    <property type="molecule type" value="Genomic_DNA"/>
</dbReference>
<protein>
    <submittedName>
        <fullName evidence="4">Tetratricopeptide repeat protein</fullName>
    </submittedName>
</protein>
<keyword evidence="5" id="KW-1185">Reference proteome</keyword>